<evidence type="ECO:0000256" key="3">
    <source>
        <dbReference type="ARBA" id="ARBA00023125"/>
    </source>
</evidence>
<dbReference type="PROSITE" id="PS50932">
    <property type="entry name" value="HTH_LACI_2"/>
    <property type="match status" value="1"/>
</dbReference>
<reference evidence="6 7" key="1">
    <citation type="submission" date="2020-07" db="EMBL/GenBank/DDBJ databases">
        <title>Genomic Encyclopedia of Type Strains, Phase IV (KMG-V): Genome sequencing to study the core and pangenomes of soil and plant-associated prokaryotes.</title>
        <authorList>
            <person name="Whitman W."/>
        </authorList>
    </citation>
    <scope>NUCLEOTIDE SEQUENCE [LARGE SCALE GENOMIC DNA]</scope>
    <source>
        <strain evidence="6 7">M8UP30</strain>
    </source>
</reference>
<dbReference type="InterPro" id="IPR010982">
    <property type="entry name" value="Lambda_DNA-bd_dom_sf"/>
</dbReference>
<dbReference type="Gene3D" id="3.40.50.2300">
    <property type="match status" value="2"/>
</dbReference>
<dbReference type="InterPro" id="IPR046335">
    <property type="entry name" value="LacI/GalR-like_sensor"/>
</dbReference>
<dbReference type="SMART" id="SM00354">
    <property type="entry name" value="HTH_LACI"/>
    <property type="match status" value="1"/>
</dbReference>
<sequence length="336" mass="37399">MNIEAVARRANVSTATVSRVINRPELVRASTAAAVLEVIRELNFYPNRNARALGTGRSNMFGLIISDITNPFFPELVKAFETIAVEHGQEVLVANTDYNPVRMEHCLSRMLERKVDGVAIMTSEMDEALIGPFGRRGIPLVFLDGGKPALGVNTISVDYKTGIGQAMKHLRTLNHRRIGFISGPLRLISARKRLDAFMKGMAVDKPRMKETWIEEGDHRIEGGKIAMRRMLTSKKLPTAVMASNDLTAIGAIDEIHEQGFRVPEDISVIGFDDIHMSAFTYPALTTIRLPRTQIAQIAFQSLFESYDGHQIEPRPGRNRVIEPMLVVRKSTGPPKK</sequence>
<feature type="domain" description="HTH lacI-type" evidence="5">
    <location>
        <begin position="1"/>
        <end position="55"/>
    </location>
</feature>
<dbReference type="Pfam" id="PF00356">
    <property type="entry name" value="LacI"/>
    <property type="match status" value="1"/>
</dbReference>
<dbReference type="PANTHER" id="PTHR30146:SF148">
    <property type="entry name" value="HTH-TYPE TRANSCRIPTIONAL REPRESSOR PURR-RELATED"/>
    <property type="match status" value="1"/>
</dbReference>
<evidence type="ECO:0000313" key="7">
    <source>
        <dbReference type="Proteomes" id="UP000534186"/>
    </source>
</evidence>
<dbReference type="EMBL" id="JACCCV010000001">
    <property type="protein sequence ID" value="NYF51775.1"/>
    <property type="molecule type" value="Genomic_DNA"/>
</dbReference>
<protein>
    <submittedName>
        <fullName evidence="6">LacI family transcriptional regulator</fullName>
    </submittedName>
</protein>
<dbReference type="CDD" id="cd01392">
    <property type="entry name" value="HTH_LacI"/>
    <property type="match status" value="1"/>
</dbReference>
<keyword evidence="3" id="KW-0238">DNA-binding</keyword>
<keyword evidence="2" id="KW-0805">Transcription regulation</keyword>
<evidence type="ECO:0000256" key="4">
    <source>
        <dbReference type="ARBA" id="ARBA00023163"/>
    </source>
</evidence>
<proteinExistence type="predicted"/>
<keyword evidence="1" id="KW-0678">Repressor</keyword>
<evidence type="ECO:0000313" key="6">
    <source>
        <dbReference type="EMBL" id="NYF51775.1"/>
    </source>
</evidence>
<keyword evidence="4" id="KW-0804">Transcription</keyword>
<dbReference type="SUPFAM" id="SSF47413">
    <property type="entry name" value="lambda repressor-like DNA-binding domains"/>
    <property type="match status" value="1"/>
</dbReference>
<gene>
    <name evidence="6" type="ORF">HDF12_002140</name>
</gene>
<evidence type="ECO:0000256" key="2">
    <source>
        <dbReference type="ARBA" id="ARBA00023015"/>
    </source>
</evidence>
<comment type="caution">
    <text evidence="6">The sequence shown here is derived from an EMBL/GenBank/DDBJ whole genome shotgun (WGS) entry which is preliminary data.</text>
</comment>
<accession>A0A7Y9NLW2</accession>
<name>A0A7Y9NLW2_9BACT</name>
<dbReference type="InterPro" id="IPR000843">
    <property type="entry name" value="HTH_LacI"/>
</dbReference>
<dbReference type="CDD" id="cd06267">
    <property type="entry name" value="PBP1_LacI_sugar_binding-like"/>
    <property type="match status" value="1"/>
</dbReference>
<dbReference type="GO" id="GO:0000976">
    <property type="term" value="F:transcription cis-regulatory region binding"/>
    <property type="evidence" value="ECO:0007669"/>
    <property type="project" value="TreeGrafter"/>
</dbReference>
<dbReference type="InterPro" id="IPR028082">
    <property type="entry name" value="Peripla_BP_I"/>
</dbReference>
<dbReference type="AlphaFoldDB" id="A0A7Y9NLW2"/>
<dbReference type="Proteomes" id="UP000534186">
    <property type="component" value="Unassembled WGS sequence"/>
</dbReference>
<dbReference type="GO" id="GO:0003700">
    <property type="term" value="F:DNA-binding transcription factor activity"/>
    <property type="evidence" value="ECO:0007669"/>
    <property type="project" value="TreeGrafter"/>
</dbReference>
<evidence type="ECO:0000256" key="1">
    <source>
        <dbReference type="ARBA" id="ARBA00022491"/>
    </source>
</evidence>
<dbReference type="Pfam" id="PF13377">
    <property type="entry name" value="Peripla_BP_3"/>
    <property type="match status" value="1"/>
</dbReference>
<organism evidence="6 7">
    <name type="scientific">Tunturiibacter lichenicola</name>
    <dbReference type="NCBI Taxonomy" id="2051959"/>
    <lineage>
        <taxon>Bacteria</taxon>
        <taxon>Pseudomonadati</taxon>
        <taxon>Acidobacteriota</taxon>
        <taxon>Terriglobia</taxon>
        <taxon>Terriglobales</taxon>
        <taxon>Acidobacteriaceae</taxon>
        <taxon>Tunturiibacter</taxon>
    </lineage>
</organism>
<dbReference type="PANTHER" id="PTHR30146">
    <property type="entry name" value="LACI-RELATED TRANSCRIPTIONAL REPRESSOR"/>
    <property type="match status" value="1"/>
</dbReference>
<evidence type="ECO:0000259" key="5">
    <source>
        <dbReference type="PROSITE" id="PS50932"/>
    </source>
</evidence>
<dbReference type="Gene3D" id="1.10.260.40">
    <property type="entry name" value="lambda repressor-like DNA-binding domains"/>
    <property type="match status" value="1"/>
</dbReference>
<dbReference type="SUPFAM" id="SSF53822">
    <property type="entry name" value="Periplasmic binding protein-like I"/>
    <property type="match status" value="1"/>
</dbReference>